<dbReference type="OrthoDB" id="2756215at2759"/>
<protein>
    <submittedName>
        <fullName evidence="3">Uncharacterized protein</fullName>
    </submittedName>
</protein>
<gene>
    <name evidence="3" type="ORF">L227DRAFT_656384</name>
</gene>
<feature type="compositionally biased region" description="Low complexity" evidence="1">
    <location>
        <begin position="294"/>
        <end position="312"/>
    </location>
</feature>
<feature type="compositionally biased region" description="Pro residues" evidence="1">
    <location>
        <begin position="281"/>
        <end position="293"/>
    </location>
</feature>
<feature type="region of interest" description="Disordered" evidence="1">
    <location>
        <begin position="202"/>
        <end position="225"/>
    </location>
</feature>
<keyword evidence="4" id="KW-1185">Reference proteome</keyword>
<keyword evidence="2" id="KW-1133">Transmembrane helix</keyword>
<dbReference type="Proteomes" id="UP000313359">
    <property type="component" value="Unassembled WGS sequence"/>
</dbReference>
<evidence type="ECO:0000313" key="3">
    <source>
        <dbReference type="EMBL" id="RPD56074.1"/>
    </source>
</evidence>
<evidence type="ECO:0000256" key="1">
    <source>
        <dbReference type="SAM" id="MobiDB-lite"/>
    </source>
</evidence>
<feature type="transmembrane region" description="Helical" evidence="2">
    <location>
        <begin position="27"/>
        <end position="47"/>
    </location>
</feature>
<feature type="compositionally biased region" description="Low complexity" evidence="1">
    <location>
        <begin position="202"/>
        <end position="220"/>
    </location>
</feature>
<dbReference type="EMBL" id="ML122290">
    <property type="protein sequence ID" value="RPD56074.1"/>
    <property type="molecule type" value="Genomic_DNA"/>
</dbReference>
<evidence type="ECO:0000256" key="2">
    <source>
        <dbReference type="SAM" id="Phobius"/>
    </source>
</evidence>
<keyword evidence="2" id="KW-0472">Membrane</keyword>
<feature type="region of interest" description="Disordered" evidence="1">
    <location>
        <begin position="97"/>
        <end position="121"/>
    </location>
</feature>
<proteinExistence type="predicted"/>
<evidence type="ECO:0000313" key="4">
    <source>
        <dbReference type="Proteomes" id="UP000313359"/>
    </source>
</evidence>
<sequence length="396" mass="43781">MVVVPRTTSAPGDGTQITSPKVATTTVVGLVLGILCLFVIVVSYQLLSCPCRKRRPAGRIPRKVPRDIVITTLHTPSKPKRSFRACFGLFDKSHKRTPLNHLPIPGSEKGATPQSERRQRPKAFRKLYLSVKRCGTASPESTSAPAAADGIRGPTLRERRALHSLYLDTSLPSPRKRYPGASSHSPISPALKRMGRVFQFDSTPPETPTFTPLPSSPRTPAGRRHYKQLDDSKYSDWANEPLYRTERPQDAFISPWSPNEGEFPYYTPRYSPGFKTYSEPRTPPPLYPPPPAYLPEIPIRGSGSTPSTPTRSEASRSLSPKLNPPISPIVSSLRHEIDGDIGSWEHQDVRAALAETRGEDRSVFVISNDTGSDEWDASSDLDTVSMHTRASIEPLK</sequence>
<name>A0A5C2RYL3_9APHY</name>
<keyword evidence="2" id="KW-0812">Transmembrane</keyword>
<accession>A0A5C2RYL3</accession>
<organism evidence="3 4">
    <name type="scientific">Lentinus tigrinus ALCF2SS1-6</name>
    <dbReference type="NCBI Taxonomy" id="1328759"/>
    <lineage>
        <taxon>Eukaryota</taxon>
        <taxon>Fungi</taxon>
        <taxon>Dikarya</taxon>
        <taxon>Basidiomycota</taxon>
        <taxon>Agaricomycotina</taxon>
        <taxon>Agaricomycetes</taxon>
        <taxon>Polyporales</taxon>
        <taxon>Polyporaceae</taxon>
        <taxon>Lentinus</taxon>
    </lineage>
</organism>
<reference evidence="3" key="1">
    <citation type="journal article" date="2018" name="Genome Biol. Evol.">
        <title>Genomics and development of Lentinus tigrinus, a white-rot wood-decaying mushroom with dimorphic fruiting bodies.</title>
        <authorList>
            <person name="Wu B."/>
            <person name="Xu Z."/>
            <person name="Knudson A."/>
            <person name="Carlson A."/>
            <person name="Chen N."/>
            <person name="Kovaka S."/>
            <person name="LaButti K."/>
            <person name="Lipzen A."/>
            <person name="Pennachio C."/>
            <person name="Riley R."/>
            <person name="Schakwitz W."/>
            <person name="Umezawa K."/>
            <person name="Ohm R.A."/>
            <person name="Grigoriev I.V."/>
            <person name="Nagy L.G."/>
            <person name="Gibbons J."/>
            <person name="Hibbett D."/>
        </authorList>
    </citation>
    <scope>NUCLEOTIDE SEQUENCE [LARGE SCALE GENOMIC DNA]</scope>
    <source>
        <strain evidence="3">ALCF2SS1-6</strain>
    </source>
</reference>
<dbReference type="AlphaFoldDB" id="A0A5C2RYL3"/>
<feature type="region of interest" description="Disordered" evidence="1">
    <location>
        <begin position="278"/>
        <end position="326"/>
    </location>
</feature>